<dbReference type="PANTHER" id="PTHR10414">
    <property type="entry name" value="ETHANOLAMINEPHOSPHOTRANSFERASE"/>
    <property type="match status" value="1"/>
</dbReference>
<dbReference type="GO" id="GO:0016020">
    <property type="term" value="C:membrane"/>
    <property type="evidence" value="ECO:0007669"/>
    <property type="project" value="UniProtKB-SubCell"/>
</dbReference>
<evidence type="ECO:0008006" key="9">
    <source>
        <dbReference type="Google" id="ProtNLM"/>
    </source>
</evidence>
<evidence type="ECO:0000313" key="8">
    <source>
        <dbReference type="Proteomes" id="UP000053237"/>
    </source>
</evidence>
<name>A0A024G9R4_9STRA</name>
<feature type="transmembrane region" description="Helical" evidence="6">
    <location>
        <begin position="139"/>
        <end position="157"/>
    </location>
</feature>
<keyword evidence="8" id="KW-1185">Reference proteome</keyword>
<dbReference type="AlphaFoldDB" id="A0A024G9R4"/>
<dbReference type="STRING" id="65357.A0A024G9R4"/>
<comment type="subcellular location">
    <subcellularLocation>
        <location evidence="1">Membrane</location>
    </subcellularLocation>
</comment>
<gene>
    <name evidence="7" type="ORF">BN9_040690</name>
</gene>
<dbReference type="EMBL" id="CAIX01000046">
    <property type="protein sequence ID" value="CCI43285.1"/>
    <property type="molecule type" value="Genomic_DNA"/>
</dbReference>
<dbReference type="InterPro" id="IPR000462">
    <property type="entry name" value="CDP-OH_P_trans"/>
</dbReference>
<feature type="transmembrane region" description="Helical" evidence="6">
    <location>
        <begin position="343"/>
        <end position="361"/>
    </location>
</feature>
<dbReference type="Proteomes" id="UP000053237">
    <property type="component" value="Unassembled WGS sequence"/>
</dbReference>
<comment type="caution">
    <text evidence="7">The sequence shown here is derived from an EMBL/GenBank/DDBJ whole genome shotgun (WGS) entry which is preliminary data.</text>
</comment>
<dbReference type="PANTHER" id="PTHR10414:SF37">
    <property type="entry name" value="BB IN A BOXCAR, ISOFORM C"/>
    <property type="match status" value="1"/>
</dbReference>
<dbReference type="GO" id="GO:0016780">
    <property type="term" value="F:phosphotransferase activity, for other substituted phosphate groups"/>
    <property type="evidence" value="ECO:0007669"/>
    <property type="project" value="InterPro"/>
</dbReference>
<sequence length="388" mass="42841">MVLSNKALTGIATYRYKPGTYTLLDNLLSPFWTRCVSFFPLWMAPNLITLLGTCTLFLTTAIQLIFSPHFSETPPRWIPMAAASGLFIYQTLDALDGKQARRTGSSSPLGQLFDHGCDAVCTLFTALSAAATVQYGGGFGTFFLLSSLCITFYLAQWEEYHTGIMTCGNGVIGVTEGQFLLIGVHLIAVVFGNNLYTHPLFHSERIGIVTPATALLTGLIASNILLVLGNITRVLKNDQRIPADEMGHKHVSKFLACVQLIPVVLVSISSWLWISGPSEAEYRAFPLLFLGPIGILYVLLSTRMIVSHMCKVPFPSQLRVLLPVVLVTMNAHFPRWIGRSESWIHPMVATISFGAFMLAIYTHYVYHVVTEICGHLGIHAFKIKARKE</sequence>
<dbReference type="InParanoid" id="A0A024G9R4"/>
<protein>
    <recommendedName>
        <fullName evidence="9">Aminoalcoholphosphotransferase</fullName>
    </recommendedName>
</protein>
<feature type="transmembrane region" description="Helical" evidence="6">
    <location>
        <begin position="178"/>
        <end position="196"/>
    </location>
</feature>
<keyword evidence="6" id="KW-1133">Transmembrane helix</keyword>
<evidence type="ECO:0000256" key="2">
    <source>
        <dbReference type="ARBA" id="ARBA00010441"/>
    </source>
</evidence>
<accession>A0A024G9R4</accession>
<dbReference type="GO" id="GO:0008654">
    <property type="term" value="P:phospholipid biosynthetic process"/>
    <property type="evidence" value="ECO:0007669"/>
    <property type="project" value="InterPro"/>
</dbReference>
<feature type="transmembrane region" description="Helical" evidence="6">
    <location>
        <begin position="251"/>
        <end position="274"/>
    </location>
</feature>
<dbReference type="PIRSF" id="PIRSF015665">
    <property type="entry name" value="CHOPT"/>
    <property type="match status" value="1"/>
</dbReference>
<keyword evidence="3 5" id="KW-0808">Transferase</keyword>
<evidence type="ECO:0000256" key="3">
    <source>
        <dbReference type="ARBA" id="ARBA00022679"/>
    </source>
</evidence>
<dbReference type="InterPro" id="IPR048254">
    <property type="entry name" value="CDP_ALCOHOL_P_TRANSF_CS"/>
</dbReference>
<evidence type="ECO:0000256" key="4">
    <source>
        <dbReference type="ARBA" id="ARBA00023136"/>
    </source>
</evidence>
<feature type="transmembrane region" description="Helical" evidence="6">
    <location>
        <begin position="318"/>
        <end position="337"/>
    </location>
</feature>
<dbReference type="Pfam" id="PF01066">
    <property type="entry name" value="CDP-OH_P_transf"/>
    <property type="match status" value="1"/>
</dbReference>
<dbReference type="InterPro" id="IPR043130">
    <property type="entry name" value="CDP-OH_PTrfase_TM_dom"/>
</dbReference>
<dbReference type="Gene3D" id="1.20.120.1760">
    <property type="match status" value="1"/>
</dbReference>
<evidence type="ECO:0000256" key="5">
    <source>
        <dbReference type="RuleBase" id="RU003750"/>
    </source>
</evidence>
<dbReference type="OrthoDB" id="196717at2759"/>
<reference evidence="7 8" key="1">
    <citation type="submission" date="2012-05" db="EMBL/GenBank/DDBJ databases">
        <title>Recombination and specialization in a pathogen metapopulation.</title>
        <authorList>
            <person name="Gardiner A."/>
            <person name="Kemen E."/>
            <person name="Schultz-Larsen T."/>
            <person name="MacLean D."/>
            <person name="Van Oosterhout C."/>
            <person name="Jones J.D.G."/>
        </authorList>
    </citation>
    <scope>NUCLEOTIDE SEQUENCE [LARGE SCALE GENOMIC DNA]</scope>
    <source>
        <strain evidence="7 8">Ac Nc2</strain>
    </source>
</reference>
<keyword evidence="4 6" id="KW-0472">Membrane</keyword>
<dbReference type="InterPro" id="IPR014472">
    <property type="entry name" value="CHOPT"/>
</dbReference>
<evidence type="ECO:0000313" key="7">
    <source>
        <dbReference type="EMBL" id="CCI43285.1"/>
    </source>
</evidence>
<proteinExistence type="inferred from homology"/>
<dbReference type="FunCoup" id="A0A024G9R4">
    <property type="interactions" value="109"/>
</dbReference>
<feature type="transmembrane region" description="Helical" evidence="6">
    <location>
        <begin position="47"/>
        <end position="65"/>
    </location>
</feature>
<evidence type="ECO:0000256" key="1">
    <source>
        <dbReference type="ARBA" id="ARBA00004370"/>
    </source>
</evidence>
<keyword evidence="6" id="KW-0812">Transmembrane</keyword>
<feature type="transmembrane region" description="Helical" evidence="6">
    <location>
        <begin position="208"/>
        <end position="231"/>
    </location>
</feature>
<comment type="similarity">
    <text evidence="2 5">Belongs to the CDP-alcohol phosphatidyltransferase class-I family.</text>
</comment>
<dbReference type="PROSITE" id="PS00379">
    <property type="entry name" value="CDP_ALCOHOL_P_TRANSF"/>
    <property type="match status" value="1"/>
</dbReference>
<evidence type="ECO:0000256" key="6">
    <source>
        <dbReference type="SAM" id="Phobius"/>
    </source>
</evidence>
<organism evidence="7 8">
    <name type="scientific">Albugo candida</name>
    <dbReference type="NCBI Taxonomy" id="65357"/>
    <lineage>
        <taxon>Eukaryota</taxon>
        <taxon>Sar</taxon>
        <taxon>Stramenopiles</taxon>
        <taxon>Oomycota</taxon>
        <taxon>Peronosporomycetes</taxon>
        <taxon>Albuginales</taxon>
        <taxon>Albuginaceae</taxon>
        <taxon>Albugo</taxon>
    </lineage>
</organism>
<feature type="transmembrane region" description="Helical" evidence="6">
    <location>
        <begin position="286"/>
        <end position="306"/>
    </location>
</feature>